<proteinExistence type="predicted"/>
<protein>
    <submittedName>
        <fullName evidence="2">Putative ovule protein</fullName>
    </submittedName>
</protein>
<feature type="chain" id="PRO_5006865878" evidence="1">
    <location>
        <begin position="22"/>
        <end position="60"/>
    </location>
</feature>
<dbReference type="EMBL" id="GEDG01022596">
    <property type="protein sequence ID" value="JAP17385.1"/>
    <property type="molecule type" value="Transcribed_RNA"/>
</dbReference>
<name>A0A0V0HBZ5_SOLCH</name>
<keyword evidence="1" id="KW-0732">Signal</keyword>
<evidence type="ECO:0000256" key="1">
    <source>
        <dbReference type="SAM" id="SignalP"/>
    </source>
</evidence>
<reference evidence="2" key="1">
    <citation type="submission" date="2015-12" db="EMBL/GenBank/DDBJ databases">
        <title>Gene expression during late stages of embryo sac development: a critical building block for successful pollen-pistil interactions.</title>
        <authorList>
            <person name="Liu Y."/>
            <person name="Joly V."/>
            <person name="Sabar M."/>
            <person name="Matton D.P."/>
        </authorList>
    </citation>
    <scope>NUCLEOTIDE SEQUENCE</scope>
</reference>
<sequence>MNNCLILVAFGFSPLSFFTRAGKTGLCLPLYHTPRADYYNNHYISMPSKLWVAYVNPHCP</sequence>
<organism evidence="2">
    <name type="scientific">Solanum chacoense</name>
    <name type="common">Chaco potato</name>
    <dbReference type="NCBI Taxonomy" id="4108"/>
    <lineage>
        <taxon>Eukaryota</taxon>
        <taxon>Viridiplantae</taxon>
        <taxon>Streptophyta</taxon>
        <taxon>Embryophyta</taxon>
        <taxon>Tracheophyta</taxon>
        <taxon>Spermatophyta</taxon>
        <taxon>Magnoliopsida</taxon>
        <taxon>eudicotyledons</taxon>
        <taxon>Gunneridae</taxon>
        <taxon>Pentapetalae</taxon>
        <taxon>asterids</taxon>
        <taxon>lamiids</taxon>
        <taxon>Solanales</taxon>
        <taxon>Solanaceae</taxon>
        <taxon>Solanoideae</taxon>
        <taxon>Solaneae</taxon>
        <taxon>Solanum</taxon>
    </lineage>
</organism>
<feature type="signal peptide" evidence="1">
    <location>
        <begin position="1"/>
        <end position="21"/>
    </location>
</feature>
<accession>A0A0V0HBZ5</accession>
<dbReference type="AlphaFoldDB" id="A0A0V0HBZ5"/>
<evidence type="ECO:0000313" key="2">
    <source>
        <dbReference type="EMBL" id="JAP17385.1"/>
    </source>
</evidence>